<dbReference type="PANTHER" id="PTHR46797">
    <property type="entry name" value="HTH-TYPE TRANSCRIPTIONAL REGULATOR"/>
    <property type="match status" value="1"/>
</dbReference>
<evidence type="ECO:0000313" key="3">
    <source>
        <dbReference type="EMBL" id="NKZ18506.1"/>
    </source>
</evidence>
<evidence type="ECO:0000313" key="4">
    <source>
        <dbReference type="Proteomes" id="UP000590460"/>
    </source>
</evidence>
<dbReference type="SMART" id="SM00530">
    <property type="entry name" value="HTH_XRE"/>
    <property type="match status" value="1"/>
</dbReference>
<feature type="domain" description="HTH cro/C1-type" evidence="2">
    <location>
        <begin position="7"/>
        <end position="61"/>
    </location>
</feature>
<gene>
    <name evidence="3" type="ORF">HF966_04885</name>
</gene>
<evidence type="ECO:0000256" key="1">
    <source>
        <dbReference type="ARBA" id="ARBA00023125"/>
    </source>
</evidence>
<name>A0A846ZAQ6_9LACO</name>
<dbReference type="Gene3D" id="1.10.260.40">
    <property type="entry name" value="lambda repressor-like DNA-binding domains"/>
    <property type="match status" value="1"/>
</dbReference>
<dbReference type="InterPro" id="IPR010982">
    <property type="entry name" value="Lambda_DNA-bd_dom_sf"/>
</dbReference>
<evidence type="ECO:0000259" key="2">
    <source>
        <dbReference type="PROSITE" id="PS50943"/>
    </source>
</evidence>
<dbReference type="PROSITE" id="PS50943">
    <property type="entry name" value="HTH_CROC1"/>
    <property type="match status" value="1"/>
</dbReference>
<dbReference type="GO" id="GO:0003677">
    <property type="term" value="F:DNA binding"/>
    <property type="evidence" value="ECO:0007669"/>
    <property type="project" value="UniProtKB-KW"/>
</dbReference>
<dbReference type="GO" id="GO:0003700">
    <property type="term" value="F:DNA-binding transcription factor activity"/>
    <property type="evidence" value="ECO:0007669"/>
    <property type="project" value="TreeGrafter"/>
</dbReference>
<proteinExistence type="predicted"/>
<dbReference type="InterPro" id="IPR001387">
    <property type="entry name" value="Cro/C1-type_HTH"/>
</dbReference>
<comment type="caution">
    <text evidence="3">The sequence shown here is derived from an EMBL/GenBank/DDBJ whole genome shotgun (WGS) entry which is preliminary data.</text>
</comment>
<accession>A0A846ZAQ6</accession>
<dbReference type="Proteomes" id="UP000590460">
    <property type="component" value="Unassembled WGS sequence"/>
</dbReference>
<dbReference type="RefSeq" id="WP_168676739.1">
    <property type="nucleotide sequence ID" value="NZ_BPKV01000005.1"/>
</dbReference>
<reference evidence="3 4" key="1">
    <citation type="submission" date="2020-04" db="EMBL/GenBank/DDBJ databases">
        <title>MicrobeNet Type strains.</title>
        <authorList>
            <person name="Nicholson A.C."/>
        </authorList>
    </citation>
    <scope>NUCLEOTIDE SEQUENCE [LARGE SCALE GENOMIC DNA]</scope>
    <source>
        <strain evidence="3 4">CCUG 54536</strain>
    </source>
</reference>
<protein>
    <submittedName>
        <fullName evidence="3">Helix-turn-helix transcriptional regulator</fullName>
    </submittedName>
</protein>
<dbReference type="InterPro" id="IPR050807">
    <property type="entry name" value="TransReg_Diox_bact_type"/>
</dbReference>
<organism evidence="3 4">
    <name type="scientific">Leuconostoc holzapfelii</name>
    <dbReference type="NCBI Taxonomy" id="434464"/>
    <lineage>
        <taxon>Bacteria</taxon>
        <taxon>Bacillati</taxon>
        <taxon>Bacillota</taxon>
        <taxon>Bacilli</taxon>
        <taxon>Lactobacillales</taxon>
        <taxon>Lactobacillaceae</taxon>
        <taxon>Leuconostoc</taxon>
    </lineage>
</organism>
<dbReference type="AlphaFoldDB" id="A0A846ZAQ6"/>
<dbReference type="GO" id="GO:0005829">
    <property type="term" value="C:cytosol"/>
    <property type="evidence" value="ECO:0007669"/>
    <property type="project" value="TreeGrafter"/>
</dbReference>
<dbReference type="PANTHER" id="PTHR46797:SF24">
    <property type="entry name" value="DNA-BINDING PHAGE PROTEIN"/>
    <property type="match status" value="1"/>
</dbReference>
<dbReference type="EMBL" id="JAAXPO010000004">
    <property type="protein sequence ID" value="NKZ18506.1"/>
    <property type="molecule type" value="Genomic_DNA"/>
</dbReference>
<dbReference type="Pfam" id="PF01381">
    <property type="entry name" value="HTH_3"/>
    <property type="match status" value="1"/>
</dbReference>
<sequence>MTIGNQIKLLRQAKGLTQRDLADALFISFQAVSSWERQQSQPTADMLMTIIEKYQLPSDFFMTPTSIQKTTQEKEQILRGFLESLKYCAHTQPSYEIIAQFANLPCTIIHQHFPDYDALVNQLMMSVDEQIKPIVETHLLAHDDLITTFSTYMAPRLYAEREKLHLLYTRPYLRETWLHFIKLRYQQLIAQCQPNPIATTYLLDVLITFISVWLSDAHPEPLAAFQQRIAQLTHVPIQSWSK</sequence>
<dbReference type="CDD" id="cd00093">
    <property type="entry name" value="HTH_XRE"/>
    <property type="match status" value="1"/>
</dbReference>
<dbReference type="SUPFAM" id="SSF47413">
    <property type="entry name" value="lambda repressor-like DNA-binding domains"/>
    <property type="match status" value="1"/>
</dbReference>
<keyword evidence="1" id="KW-0238">DNA-binding</keyword>